<dbReference type="EMBL" id="CP012159">
    <property type="protein sequence ID" value="AKT44182.1"/>
    <property type="molecule type" value="Genomic_DNA"/>
</dbReference>
<proteinExistence type="predicted"/>
<accession>A0A0K1EU57</accession>
<dbReference type="AlphaFoldDB" id="A0A0K1EU57"/>
<feature type="domain" description="DUF6923" evidence="1">
    <location>
        <begin position="165"/>
        <end position="289"/>
    </location>
</feature>
<reference evidence="2 3" key="1">
    <citation type="submission" date="2015-07" db="EMBL/GenBank/DDBJ databases">
        <title>Genome analysis of myxobacterium Chondromyces crocatus Cm c5 reveals a high potential for natural compound synthesis and the genetic basis for the loss of fruiting body formation.</title>
        <authorList>
            <person name="Zaburannyi N."/>
            <person name="Bunk B."/>
            <person name="Maier J."/>
            <person name="Overmann J."/>
            <person name="Mueller R."/>
        </authorList>
    </citation>
    <scope>NUCLEOTIDE SEQUENCE [LARGE SCALE GENOMIC DNA]</scope>
    <source>
        <strain evidence="2 3">Cm c5</strain>
    </source>
</reference>
<dbReference type="KEGG" id="ccro:CMC5_084220"/>
<dbReference type="RefSeq" id="WP_050435561.1">
    <property type="nucleotide sequence ID" value="NZ_CP012159.1"/>
</dbReference>
<evidence type="ECO:0000259" key="1">
    <source>
        <dbReference type="Pfam" id="PF21959"/>
    </source>
</evidence>
<dbReference type="InterPro" id="IPR054215">
    <property type="entry name" value="DUF6923"/>
</dbReference>
<evidence type="ECO:0000313" key="2">
    <source>
        <dbReference type="EMBL" id="AKT44182.1"/>
    </source>
</evidence>
<organism evidence="2 3">
    <name type="scientific">Chondromyces crocatus</name>
    <dbReference type="NCBI Taxonomy" id="52"/>
    <lineage>
        <taxon>Bacteria</taxon>
        <taxon>Pseudomonadati</taxon>
        <taxon>Myxococcota</taxon>
        <taxon>Polyangia</taxon>
        <taxon>Polyangiales</taxon>
        <taxon>Polyangiaceae</taxon>
        <taxon>Chondromyces</taxon>
    </lineage>
</organism>
<name>A0A0K1EU57_CHOCO</name>
<protein>
    <recommendedName>
        <fullName evidence="1">DUF6923 domain-containing protein</fullName>
    </recommendedName>
</protein>
<dbReference type="Proteomes" id="UP000067626">
    <property type="component" value="Chromosome"/>
</dbReference>
<keyword evidence="3" id="KW-1185">Reference proteome</keyword>
<dbReference type="SUPFAM" id="SSF101898">
    <property type="entry name" value="NHL repeat"/>
    <property type="match status" value="1"/>
</dbReference>
<dbReference type="OrthoDB" id="5510332at2"/>
<gene>
    <name evidence="2" type="ORF">CMC5_084220</name>
</gene>
<sequence length="301" mass="30841">MHALRSLLGYGGLGLLAVGSLLLIGCSAEGGASSFSEGNGGNGQGGSQGVGGGLGGDLGFGGGTGGTHENAEVFAHSPSTLFRLDPTTKQITTVGEFKECRDQVIDIAIDEKGEMYGTTFGSLVRIDKTTGICTQIATGTYPNSLSFVPKGTVDPNEEALVGYQSADYVRIDKESGAITTLGSLITQSNPIGSYSSSGDIVSVIGGGTYLTVKGADCSDCIVEVDPTNGGLKRVIGRLNKREVYGLAFWGGAAYGFNNDGELFQINLQDGTSTDIPFPGASPLLQFWGAGSTTSAPLTPIE</sequence>
<dbReference type="PROSITE" id="PS51257">
    <property type="entry name" value="PROKAR_LIPOPROTEIN"/>
    <property type="match status" value="1"/>
</dbReference>
<dbReference type="Pfam" id="PF21959">
    <property type="entry name" value="DUF6923"/>
    <property type="match status" value="1"/>
</dbReference>
<evidence type="ECO:0000313" key="3">
    <source>
        <dbReference type="Proteomes" id="UP000067626"/>
    </source>
</evidence>
<dbReference type="STRING" id="52.CMC5_084220"/>